<accession>A0AAN1YAI2</accession>
<evidence type="ECO:0000313" key="1">
    <source>
        <dbReference type="EMBL" id="BDO16541.1"/>
    </source>
</evidence>
<dbReference type="AlphaFoldDB" id="A0AAN1YAI2"/>
<organism evidence="1 2">
    <name type="scientific">Klebsiella quasipneumoniae subsp. quasipneumoniae</name>
    <dbReference type="NCBI Taxonomy" id="1667327"/>
    <lineage>
        <taxon>Bacteria</taxon>
        <taxon>Pseudomonadati</taxon>
        <taxon>Pseudomonadota</taxon>
        <taxon>Gammaproteobacteria</taxon>
        <taxon>Enterobacterales</taxon>
        <taxon>Enterobacteriaceae</taxon>
        <taxon>Klebsiella/Raoultella group</taxon>
        <taxon>Klebsiella</taxon>
        <taxon>Klebsiella pneumoniae complex</taxon>
    </lineage>
</organism>
<protein>
    <submittedName>
        <fullName evidence="1">Uncharacterized protein</fullName>
    </submittedName>
</protein>
<name>A0AAN1YAI2_9ENTR</name>
<keyword evidence="1" id="KW-0614">Plasmid</keyword>
<dbReference type="EMBL" id="AP026410">
    <property type="protein sequence ID" value="BDO16541.1"/>
    <property type="molecule type" value="Genomic_DNA"/>
</dbReference>
<proteinExistence type="predicted"/>
<reference evidence="1" key="1">
    <citation type="submission" date="2022-07" db="EMBL/GenBank/DDBJ databases">
        <title>Complete genome sequence of carbapenem-resistant Klebsiella spp. in Japan.</title>
        <authorList>
            <person name="Maehana S."/>
            <person name="Suzuki M."/>
            <person name="Kitasato H."/>
        </authorList>
    </citation>
    <scope>NUCLEOTIDE SEQUENCE</scope>
    <source>
        <strain evidence="1">KAM644</strain>
        <plasmid evidence="1">pKAM644_3</plasmid>
    </source>
</reference>
<dbReference type="Proteomes" id="UP001058353">
    <property type="component" value="Plasmid pKAM644_3"/>
</dbReference>
<sequence>MHQATCGVIHEDQKTAFWGSSFEPVMVRAIDLNQFAETVATIARLVNPGSPAGMRTPETVGCHPVTDGFNGEIYMMAFSQFFGCERWAKI</sequence>
<evidence type="ECO:0000313" key="2">
    <source>
        <dbReference type="Proteomes" id="UP001058353"/>
    </source>
</evidence>
<gene>
    <name evidence="1" type="ORF">KAM644c_56070</name>
</gene>
<geneLocation type="plasmid" evidence="1 2">
    <name>pKAM644_3</name>
</geneLocation>